<organism evidence="8 9">
    <name type="scientific">Halalkaliarchaeum desulfuricum</name>
    <dbReference type="NCBI Taxonomy" id="2055893"/>
    <lineage>
        <taxon>Archaea</taxon>
        <taxon>Methanobacteriati</taxon>
        <taxon>Methanobacteriota</taxon>
        <taxon>Stenosarchaea group</taxon>
        <taxon>Halobacteria</taxon>
        <taxon>Halobacteriales</taxon>
        <taxon>Haloferacaceae</taxon>
        <taxon>Halalkaliarchaeum</taxon>
    </lineage>
</organism>
<dbReference type="AlphaFoldDB" id="A0A343TL55"/>
<dbReference type="GeneID" id="37878554"/>
<dbReference type="GO" id="GO:0005829">
    <property type="term" value="C:cytosol"/>
    <property type="evidence" value="ECO:0007669"/>
    <property type="project" value="TreeGrafter"/>
</dbReference>
<dbReference type="Gene3D" id="3.40.430.10">
    <property type="entry name" value="Dihydrofolate Reductase, subunit A"/>
    <property type="match status" value="1"/>
</dbReference>
<dbReference type="EC" id="1.5.1.3" evidence="2"/>
<evidence type="ECO:0000256" key="2">
    <source>
        <dbReference type="ARBA" id="ARBA00012856"/>
    </source>
</evidence>
<evidence type="ECO:0000313" key="9">
    <source>
        <dbReference type="Proteomes" id="UP000263012"/>
    </source>
</evidence>
<evidence type="ECO:0000256" key="3">
    <source>
        <dbReference type="ARBA" id="ARBA00022563"/>
    </source>
</evidence>
<dbReference type="PRINTS" id="PR00070">
    <property type="entry name" value="DHFR"/>
</dbReference>
<evidence type="ECO:0000256" key="5">
    <source>
        <dbReference type="ARBA" id="ARBA00023002"/>
    </source>
</evidence>
<dbReference type="GO" id="GO:0046452">
    <property type="term" value="P:dihydrofolate metabolic process"/>
    <property type="evidence" value="ECO:0007669"/>
    <property type="project" value="TreeGrafter"/>
</dbReference>
<accession>A0A343TL55</accession>
<evidence type="ECO:0000256" key="1">
    <source>
        <dbReference type="ARBA" id="ARBA00004903"/>
    </source>
</evidence>
<dbReference type="GO" id="GO:0046654">
    <property type="term" value="P:tetrahydrofolate biosynthetic process"/>
    <property type="evidence" value="ECO:0007669"/>
    <property type="project" value="InterPro"/>
</dbReference>
<dbReference type="InterPro" id="IPR017925">
    <property type="entry name" value="DHFR_CS"/>
</dbReference>
<dbReference type="InterPro" id="IPR024072">
    <property type="entry name" value="DHFR-like_dom_sf"/>
</dbReference>
<dbReference type="PANTHER" id="PTHR48069">
    <property type="entry name" value="DIHYDROFOLATE REDUCTASE"/>
    <property type="match status" value="1"/>
</dbReference>
<reference evidence="9" key="1">
    <citation type="submission" date="2017-11" db="EMBL/GenBank/DDBJ databases">
        <title>Phenotypic and genomic properties of facultatively anaerobic sulfur-reducing natronoarchaea from hypersaline soda lakes.</title>
        <authorList>
            <person name="Sorokin D.Y."/>
            <person name="Kublanov I.V."/>
            <person name="Roman P."/>
            <person name="Sinninghe Damste J.S."/>
            <person name="Golyshin P.N."/>
            <person name="Rojo D."/>
            <person name="Ciordia S."/>
            <person name="Mena M.D.C."/>
            <person name="Ferrer M."/>
            <person name="Messina E."/>
            <person name="Smedile F."/>
            <person name="La Spada G."/>
            <person name="La Cono V."/>
            <person name="Yakimov M.M."/>
        </authorList>
    </citation>
    <scope>NUCLEOTIDE SEQUENCE [LARGE SCALE GENOMIC DNA]</scope>
    <source>
        <strain evidence="9">AArc-Sl</strain>
    </source>
</reference>
<dbReference type="Proteomes" id="UP000263012">
    <property type="component" value="Chromosome"/>
</dbReference>
<dbReference type="CDD" id="cd00209">
    <property type="entry name" value="DHFR"/>
    <property type="match status" value="1"/>
</dbReference>
<dbReference type="GO" id="GO:0006730">
    <property type="term" value="P:one-carbon metabolic process"/>
    <property type="evidence" value="ECO:0007669"/>
    <property type="project" value="UniProtKB-KW"/>
</dbReference>
<dbReference type="KEGG" id="hdf:AArcSl_2202"/>
<dbReference type="OrthoDB" id="198183at2157"/>
<evidence type="ECO:0000256" key="4">
    <source>
        <dbReference type="ARBA" id="ARBA00022857"/>
    </source>
</evidence>
<dbReference type="GO" id="GO:0050661">
    <property type="term" value="F:NADP binding"/>
    <property type="evidence" value="ECO:0007669"/>
    <property type="project" value="InterPro"/>
</dbReference>
<sequence length="166" mass="18611">MTTFTLIAAVAENGVIGDGGGIPWEHPEDLRRFKRLTTGHPVVLGRRTYEGIEARLGGPLPDRRNVVLSRSNPDVPAEVLVAESIEEAVDIAEAAADEMGVSEVYVAGGETIYEAFLPRADRMELTEIHEAHEGDTRFPSWERDEWTEVERDDREDLSFVTYERRS</sequence>
<evidence type="ECO:0000256" key="6">
    <source>
        <dbReference type="RuleBase" id="RU004474"/>
    </source>
</evidence>
<dbReference type="InterPro" id="IPR012259">
    <property type="entry name" value="DHFR"/>
</dbReference>
<dbReference type="EMBL" id="CP025066">
    <property type="protein sequence ID" value="AUX09827.1"/>
    <property type="molecule type" value="Genomic_DNA"/>
</dbReference>
<name>A0A343TL55_9EURY</name>
<feature type="domain" description="DHFR" evidence="7">
    <location>
        <begin position="3"/>
        <end position="166"/>
    </location>
</feature>
<dbReference type="Pfam" id="PF00186">
    <property type="entry name" value="DHFR_1"/>
    <property type="match status" value="1"/>
</dbReference>
<keyword evidence="9" id="KW-1185">Reference proteome</keyword>
<comment type="pathway">
    <text evidence="1">Cofactor biosynthesis; tetrahydrofolate biosynthesis; 5,6,7,8-tetrahydrofolate from 7,8-dihydrofolate: step 1/1.</text>
</comment>
<protein>
    <recommendedName>
        <fullName evidence="2">dihydrofolate reductase</fullName>
        <ecNumber evidence="2">1.5.1.3</ecNumber>
    </recommendedName>
</protein>
<dbReference type="PROSITE" id="PS51330">
    <property type="entry name" value="DHFR_2"/>
    <property type="match status" value="1"/>
</dbReference>
<dbReference type="GO" id="GO:0004146">
    <property type="term" value="F:dihydrofolate reductase activity"/>
    <property type="evidence" value="ECO:0007669"/>
    <property type="project" value="UniProtKB-EC"/>
</dbReference>
<evidence type="ECO:0000313" key="8">
    <source>
        <dbReference type="EMBL" id="AUX09827.1"/>
    </source>
</evidence>
<keyword evidence="5 8" id="KW-0560">Oxidoreductase</keyword>
<dbReference type="RefSeq" id="WP_119819056.1">
    <property type="nucleotide sequence ID" value="NZ_CP025066.1"/>
</dbReference>
<comment type="similarity">
    <text evidence="6">Belongs to the dihydrofolate reductase family.</text>
</comment>
<proteinExistence type="inferred from homology"/>
<evidence type="ECO:0000259" key="7">
    <source>
        <dbReference type="PROSITE" id="PS51330"/>
    </source>
</evidence>
<keyword evidence="4" id="KW-0521">NADP</keyword>
<dbReference type="InterPro" id="IPR001796">
    <property type="entry name" value="DHFR_dom"/>
</dbReference>
<dbReference type="PANTHER" id="PTHR48069:SF3">
    <property type="entry name" value="DIHYDROFOLATE REDUCTASE"/>
    <property type="match status" value="1"/>
</dbReference>
<dbReference type="PIRSF" id="PIRSF000194">
    <property type="entry name" value="DHFR"/>
    <property type="match status" value="1"/>
</dbReference>
<keyword evidence="3" id="KW-0554">One-carbon metabolism</keyword>
<gene>
    <name evidence="8" type="primary">folA2</name>
    <name evidence="8" type="ORF">AArcSl_2202</name>
</gene>
<dbReference type="PROSITE" id="PS00075">
    <property type="entry name" value="DHFR_1"/>
    <property type="match status" value="1"/>
</dbReference>
<dbReference type="GO" id="GO:0046655">
    <property type="term" value="P:folic acid metabolic process"/>
    <property type="evidence" value="ECO:0007669"/>
    <property type="project" value="TreeGrafter"/>
</dbReference>
<dbReference type="SUPFAM" id="SSF53597">
    <property type="entry name" value="Dihydrofolate reductase-like"/>
    <property type="match status" value="1"/>
</dbReference>